<sequence>MVELDETDLHILQLLTENARRPYNDIAEQVGVSPPTVSDRVERLEELGVIGRFTLDLDRSQISEGVGVLVDLHLRPGTVHDVIDQLAPLESVDHVYATADAHVVARATVDECEIHRILTDTLDLSQVVEYDVRLLIDSVWEPKVRSANADDQTTHDDTAAIPAGGASIEIDGQ</sequence>
<keyword evidence="2" id="KW-0238">DNA-binding</keyword>
<dbReference type="InterPro" id="IPR050684">
    <property type="entry name" value="HTH-Siroheme_Decarb"/>
</dbReference>
<dbReference type="Pfam" id="PF13404">
    <property type="entry name" value="HTH_AsnC-type"/>
    <property type="match status" value="1"/>
</dbReference>
<keyword evidence="1" id="KW-0805">Transcription regulation</keyword>
<gene>
    <name evidence="6" type="ORF">AArcSt11_06400</name>
</gene>
<dbReference type="PROSITE" id="PS50956">
    <property type="entry name" value="HTH_ASNC_2"/>
    <property type="match status" value="1"/>
</dbReference>
<dbReference type="PANTHER" id="PTHR43413">
    <property type="entry name" value="TRANSCRIPTIONAL REGULATOR, ASNC FAMILY"/>
    <property type="match status" value="1"/>
</dbReference>
<evidence type="ECO:0000256" key="2">
    <source>
        <dbReference type="ARBA" id="ARBA00023125"/>
    </source>
</evidence>
<dbReference type="InterPro" id="IPR036388">
    <property type="entry name" value="WH-like_DNA-bd_sf"/>
</dbReference>
<organism evidence="6 7">
    <name type="scientific">Natranaeroarchaeum aerophilus</name>
    <dbReference type="NCBI Taxonomy" id="2917711"/>
    <lineage>
        <taxon>Archaea</taxon>
        <taxon>Methanobacteriati</taxon>
        <taxon>Methanobacteriota</taxon>
        <taxon>Stenosarchaea group</taxon>
        <taxon>Halobacteria</taxon>
        <taxon>Halobacteriales</taxon>
        <taxon>Natronoarchaeaceae</taxon>
        <taxon>Natranaeroarchaeum</taxon>
    </lineage>
</organism>
<evidence type="ECO:0000313" key="7">
    <source>
        <dbReference type="Proteomes" id="UP001202674"/>
    </source>
</evidence>
<dbReference type="SMART" id="SM00344">
    <property type="entry name" value="HTH_ASNC"/>
    <property type="match status" value="1"/>
</dbReference>
<evidence type="ECO:0000259" key="5">
    <source>
        <dbReference type="PROSITE" id="PS50956"/>
    </source>
</evidence>
<dbReference type="Gene3D" id="1.10.10.10">
    <property type="entry name" value="Winged helix-like DNA-binding domain superfamily/Winged helix DNA-binding domain"/>
    <property type="match status" value="1"/>
</dbReference>
<accession>A0AAE3K4A0</accession>
<dbReference type="InterPro" id="IPR019888">
    <property type="entry name" value="Tscrpt_reg_AsnC-like"/>
</dbReference>
<comment type="caution">
    <text evidence="6">The sequence shown here is derived from an EMBL/GenBank/DDBJ whole genome shotgun (WGS) entry which is preliminary data.</text>
</comment>
<feature type="domain" description="HTH asnC-type" evidence="5">
    <location>
        <begin position="4"/>
        <end position="67"/>
    </location>
</feature>
<keyword evidence="3" id="KW-0804">Transcription</keyword>
<keyword evidence="7" id="KW-1185">Reference proteome</keyword>
<dbReference type="PRINTS" id="PR00033">
    <property type="entry name" value="HTHASNC"/>
</dbReference>
<dbReference type="InterPro" id="IPR000485">
    <property type="entry name" value="AsnC-type_HTH_dom"/>
</dbReference>
<dbReference type="InterPro" id="IPR019885">
    <property type="entry name" value="Tscrpt_reg_HTH_AsnC-type_CS"/>
</dbReference>
<proteinExistence type="predicted"/>
<reference evidence="6 7" key="1">
    <citation type="journal article" date="2022" name="Syst. Appl. Microbiol.">
        <title>Natronocalculus amylovorans gen. nov., sp. nov., and Natranaeroarchaeum aerophilus sp. nov., dominant culturable amylolytic natronoarchaea from hypersaline soda lakes in southwestern Siberia.</title>
        <authorList>
            <person name="Sorokin D.Y."/>
            <person name="Elcheninov A.G."/>
            <person name="Khizhniak T.V."/>
            <person name="Koenen M."/>
            <person name="Bale N.J."/>
            <person name="Damste J.S.S."/>
            <person name="Kublanov I.V."/>
        </authorList>
    </citation>
    <scope>NUCLEOTIDE SEQUENCE [LARGE SCALE GENOMIC DNA]</scope>
    <source>
        <strain evidence="6 7">AArc-St1-1</strain>
    </source>
</reference>
<evidence type="ECO:0000313" key="6">
    <source>
        <dbReference type="EMBL" id="MCL9813282.1"/>
    </source>
</evidence>
<dbReference type="SUPFAM" id="SSF46785">
    <property type="entry name" value="Winged helix' DNA-binding domain"/>
    <property type="match status" value="1"/>
</dbReference>
<evidence type="ECO:0000256" key="4">
    <source>
        <dbReference type="SAM" id="MobiDB-lite"/>
    </source>
</evidence>
<dbReference type="Proteomes" id="UP001202674">
    <property type="component" value="Unassembled WGS sequence"/>
</dbReference>
<dbReference type="EMBL" id="JAKRVY010000002">
    <property type="protein sequence ID" value="MCL9813282.1"/>
    <property type="molecule type" value="Genomic_DNA"/>
</dbReference>
<dbReference type="InterPro" id="IPR011991">
    <property type="entry name" value="ArsR-like_HTH"/>
</dbReference>
<dbReference type="PANTHER" id="PTHR43413:SF4">
    <property type="entry name" value="HTH-TYPE TRANSCRIPTIONAL REGULATOR LYSM"/>
    <property type="match status" value="1"/>
</dbReference>
<dbReference type="GO" id="GO:0043565">
    <property type="term" value="F:sequence-specific DNA binding"/>
    <property type="evidence" value="ECO:0007669"/>
    <property type="project" value="InterPro"/>
</dbReference>
<dbReference type="RefSeq" id="WP_250595558.1">
    <property type="nucleotide sequence ID" value="NZ_JAKRVY010000002.1"/>
</dbReference>
<dbReference type="PROSITE" id="PS00519">
    <property type="entry name" value="HTH_ASNC_1"/>
    <property type="match status" value="1"/>
</dbReference>
<name>A0AAE3K4A0_9EURY</name>
<dbReference type="AlphaFoldDB" id="A0AAE3K4A0"/>
<dbReference type="InterPro" id="IPR036390">
    <property type="entry name" value="WH_DNA-bd_sf"/>
</dbReference>
<evidence type="ECO:0000256" key="1">
    <source>
        <dbReference type="ARBA" id="ARBA00023015"/>
    </source>
</evidence>
<protein>
    <submittedName>
        <fullName evidence="6">Lrp/AsnC family transcriptional regulator</fullName>
    </submittedName>
</protein>
<evidence type="ECO:0000256" key="3">
    <source>
        <dbReference type="ARBA" id="ARBA00023163"/>
    </source>
</evidence>
<feature type="region of interest" description="Disordered" evidence="4">
    <location>
        <begin position="147"/>
        <end position="173"/>
    </location>
</feature>
<dbReference type="CDD" id="cd00090">
    <property type="entry name" value="HTH_ARSR"/>
    <property type="match status" value="1"/>
</dbReference>